<evidence type="ECO:0000256" key="10">
    <source>
        <dbReference type="PIRNR" id="PIRNR000804"/>
    </source>
</evidence>
<keyword evidence="6 10" id="KW-0548">Nucleotidyltransferase</keyword>
<evidence type="ECO:0000313" key="14">
    <source>
        <dbReference type="EMBL" id="GAA4333157.1"/>
    </source>
</evidence>
<comment type="subunit">
    <text evidence="10">Forms a ring-shaped head-to-tail homodimer around DNA.</text>
</comment>
<feature type="domain" description="DNA polymerase III beta sliding clamp C-terminal" evidence="13">
    <location>
        <begin position="248"/>
        <end position="367"/>
    </location>
</feature>
<dbReference type="Proteomes" id="UP001501671">
    <property type="component" value="Unassembled WGS sequence"/>
</dbReference>
<dbReference type="PANTHER" id="PTHR30478">
    <property type="entry name" value="DNA POLYMERASE III SUBUNIT BETA"/>
    <property type="match status" value="1"/>
</dbReference>
<dbReference type="InterPro" id="IPR001001">
    <property type="entry name" value="DNA_polIII_beta"/>
</dbReference>
<dbReference type="InterPro" id="IPR046938">
    <property type="entry name" value="DNA_clamp_sf"/>
</dbReference>
<organism evidence="14 15">
    <name type="scientific">Pigmentiphaga soli</name>
    <dbReference type="NCBI Taxonomy" id="1007095"/>
    <lineage>
        <taxon>Bacteria</taxon>
        <taxon>Pseudomonadati</taxon>
        <taxon>Pseudomonadota</taxon>
        <taxon>Betaproteobacteria</taxon>
        <taxon>Burkholderiales</taxon>
        <taxon>Alcaligenaceae</taxon>
        <taxon>Pigmentiphaga</taxon>
    </lineage>
</organism>
<dbReference type="Gene3D" id="3.10.150.10">
    <property type="entry name" value="DNA Polymerase III, subunit A, domain 2"/>
    <property type="match status" value="1"/>
</dbReference>
<evidence type="ECO:0000256" key="6">
    <source>
        <dbReference type="ARBA" id="ARBA00022695"/>
    </source>
</evidence>
<evidence type="ECO:0000313" key="15">
    <source>
        <dbReference type="Proteomes" id="UP001501671"/>
    </source>
</evidence>
<dbReference type="EMBL" id="BAABFO010000010">
    <property type="protein sequence ID" value="GAA4333157.1"/>
    <property type="molecule type" value="Genomic_DNA"/>
</dbReference>
<evidence type="ECO:0000256" key="9">
    <source>
        <dbReference type="ARBA" id="ARBA00023125"/>
    </source>
</evidence>
<sequence>MQLVKASRDALLKPLATVSGIVERRHTLPILANILLRKEGSKVAFVSTDIEVQITTHADFGVGDASESTTVAARKLLDILRALPDTGDVALALANKKLSVQSGKSRFALQTLAAEEFPTVAQPAAWNASLTLSQKSFRHLLNMVHFAMAQQDIRYYLNGMLLVLDGHDVRCVATDGHRLAYCATTLEAETPRQEVIIPRKTVLELLRLLDDVEDPLQIDVAANQIRFRFGEVELISKLVEGKFPDYQRVIPSGYTKHFTIAREALQRSLQRAAILTTDKFKGVRMQMADHVLKISSSNAEQEEAQEELEIDFAFEPLDIGFNVSYLLDVLGNLKTETVQWSVGDANSSALITLPDNADFKYVVMPMRI</sequence>
<dbReference type="Pfam" id="PF02767">
    <property type="entry name" value="DNA_pol3_beta_2"/>
    <property type="match status" value="1"/>
</dbReference>
<evidence type="ECO:0000256" key="4">
    <source>
        <dbReference type="ARBA" id="ARBA00022490"/>
    </source>
</evidence>
<proteinExistence type="inferred from homology"/>
<evidence type="ECO:0000256" key="8">
    <source>
        <dbReference type="ARBA" id="ARBA00022932"/>
    </source>
</evidence>
<dbReference type="CDD" id="cd00140">
    <property type="entry name" value="beta_clamp"/>
    <property type="match status" value="1"/>
</dbReference>
<reference evidence="15" key="1">
    <citation type="journal article" date="2019" name="Int. J. Syst. Evol. Microbiol.">
        <title>The Global Catalogue of Microorganisms (GCM) 10K type strain sequencing project: providing services to taxonomists for standard genome sequencing and annotation.</title>
        <authorList>
            <consortium name="The Broad Institute Genomics Platform"/>
            <consortium name="The Broad Institute Genome Sequencing Center for Infectious Disease"/>
            <person name="Wu L."/>
            <person name="Ma J."/>
        </authorList>
    </citation>
    <scope>NUCLEOTIDE SEQUENCE [LARGE SCALE GENOMIC DNA]</scope>
    <source>
        <strain evidence="15">JCM 17666</strain>
    </source>
</reference>
<accession>A0ABP8H1R2</accession>
<keyword evidence="9" id="KW-0238">DNA-binding</keyword>
<keyword evidence="5 10" id="KW-0808">Transferase</keyword>
<evidence type="ECO:0000259" key="11">
    <source>
        <dbReference type="Pfam" id="PF00712"/>
    </source>
</evidence>
<keyword evidence="7 10" id="KW-0235">DNA replication</keyword>
<protein>
    <recommendedName>
        <fullName evidence="3 10">Beta sliding clamp</fullName>
    </recommendedName>
</protein>
<evidence type="ECO:0000259" key="12">
    <source>
        <dbReference type="Pfam" id="PF02767"/>
    </source>
</evidence>
<dbReference type="InterPro" id="IPR022637">
    <property type="entry name" value="DNA_polIII_beta_cen"/>
</dbReference>
<evidence type="ECO:0000256" key="3">
    <source>
        <dbReference type="ARBA" id="ARBA00021035"/>
    </source>
</evidence>
<comment type="similarity">
    <text evidence="2 10">Belongs to the beta sliding clamp family.</text>
</comment>
<name>A0ABP8H1R2_9BURK</name>
<dbReference type="SUPFAM" id="SSF55979">
    <property type="entry name" value="DNA clamp"/>
    <property type="match status" value="3"/>
</dbReference>
<evidence type="ECO:0000256" key="1">
    <source>
        <dbReference type="ARBA" id="ARBA00004496"/>
    </source>
</evidence>
<evidence type="ECO:0000256" key="7">
    <source>
        <dbReference type="ARBA" id="ARBA00022705"/>
    </source>
</evidence>
<dbReference type="Pfam" id="PF02768">
    <property type="entry name" value="DNA_pol3_beta_3"/>
    <property type="match status" value="1"/>
</dbReference>
<keyword evidence="4 10" id="KW-0963">Cytoplasm</keyword>
<evidence type="ECO:0000256" key="2">
    <source>
        <dbReference type="ARBA" id="ARBA00010752"/>
    </source>
</evidence>
<dbReference type="PANTHER" id="PTHR30478:SF0">
    <property type="entry name" value="BETA SLIDING CLAMP"/>
    <property type="match status" value="1"/>
</dbReference>
<dbReference type="InterPro" id="IPR022635">
    <property type="entry name" value="DNA_polIII_beta_C"/>
</dbReference>
<keyword evidence="8 10" id="KW-0239">DNA-directed DNA polymerase</keyword>
<comment type="caution">
    <text evidence="14">The sequence shown here is derived from an EMBL/GenBank/DDBJ whole genome shotgun (WGS) entry which is preliminary data.</text>
</comment>
<comment type="subcellular location">
    <subcellularLocation>
        <location evidence="1 10">Cytoplasm</location>
    </subcellularLocation>
</comment>
<dbReference type="Gene3D" id="3.70.10.10">
    <property type="match status" value="1"/>
</dbReference>
<feature type="domain" description="DNA polymerase III beta sliding clamp N-terminal" evidence="11">
    <location>
        <begin position="7"/>
        <end position="120"/>
    </location>
</feature>
<keyword evidence="15" id="KW-1185">Reference proteome</keyword>
<dbReference type="Pfam" id="PF00712">
    <property type="entry name" value="DNA_pol3_beta"/>
    <property type="match status" value="1"/>
</dbReference>
<feature type="domain" description="DNA polymerase III beta sliding clamp central" evidence="12">
    <location>
        <begin position="131"/>
        <end position="245"/>
    </location>
</feature>
<dbReference type="PIRSF" id="PIRSF000804">
    <property type="entry name" value="DNA_pol_III_b"/>
    <property type="match status" value="1"/>
</dbReference>
<dbReference type="RefSeq" id="WP_345249692.1">
    <property type="nucleotide sequence ID" value="NZ_BAABFO010000010.1"/>
</dbReference>
<dbReference type="NCBIfam" id="TIGR00663">
    <property type="entry name" value="dnan"/>
    <property type="match status" value="1"/>
</dbReference>
<dbReference type="SMART" id="SM00480">
    <property type="entry name" value="POL3Bc"/>
    <property type="match status" value="1"/>
</dbReference>
<gene>
    <name evidence="14" type="primary">dnaN</name>
    <name evidence="14" type="ORF">GCM10023144_24130</name>
</gene>
<dbReference type="InterPro" id="IPR022634">
    <property type="entry name" value="DNA_polIII_beta_N"/>
</dbReference>
<evidence type="ECO:0000259" key="13">
    <source>
        <dbReference type="Pfam" id="PF02768"/>
    </source>
</evidence>
<comment type="function">
    <text evidence="10">Confers DNA tethering and processivity to DNA polymerases and other proteins. Acts as a clamp, forming a ring around DNA (a reaction catalyzed by the clamp-loading complex) which diffuses in an ATP-independent manner freely and bidirectionally along dsDNA. Initially characterized for its ability to contact the catalytic subunit of DNA polymerase III (Pol III), a complex, multichain enzyme responsible for most of the replicative synthesis in bacteria; Pol III exhibits 3'-5' exonuclease proofreading activity. The beta chain is required for initiation of replication as well as for processivity of DNA replication.</text>
</comment>
<evidence type="ECO:0000256" key="5">
    <source>
        <dbReference type="ARBA" id="ARBA00022679"/>
    </source>
</evidence>